<proteinExistence type="predicted"/>
<dbReference type="AlphaFoldDB" id="A0A146GBC4"/>
<dbReference type="PANTHER" id="PTHR12631:SF10">
    <property type="entry name" value="BETA-XYLOSIDASE-LIKE PROTEIN-RELATED"/>
    <property type="match status" value="1"/>
</dbReference>
<accession>A0A146GBC4</accession>
<evidence type="ECO:0008006" key="4">
    <source>
        <dbReference type="Google" id="ProtNLM"/>
    </source>
</evidence>
<reference evidence="3" key="1">
    <citation type="journal article" date="2017" name="Genome Announc.">
        <title>Draft Genome Sequence of Terrimicrobium sacchariphilum NM-5T, a Facultative Anaerobic Soil Bacterium of the Class Spartobacteria.</title>
        <authorList>
            <person name="Qiu Y.L."/>
            <person name="Tourlousse D.M."/>
            <person name="Matsuura N."/>
            <person name="Ohashi A."/>
            <person name="Sekiguchi Y."/>
        </authorList>
    </citation>
    <scope>NUCLEOTIDE SEQUENCE [LARGE SCALE GENOMIC DNA]</scope>
    <source>
        <strain evidence="3">NM-5</strain>
    </source>
</reference>
<dbReference type="STRING" id="690879.TSACC_23113"/>
<dbReference type="SUPFAM" id="SSF51445">
    <property type="entry name" value="(Trans)glycosidases"/>
    <property type="match status" value="1"/>
</dbReference>
<evidence type="ECO:0000313" key="3">
    <source>
        <dbReference type="Proteomes" id="UP000076023"/>
    </source>
</evidence>
<dbReference type="EMBL" id="BDCO01000002">
    <property type="protein sequence ID" value="GAT34681.1"/>
    <property type="molecule type" value="Genomic_DNA"/>
</dbReference>
<keyword evidence="1" id="KW-0732">Signal</keyword>
<dbReference type="PANTHER" id="PTHR12631">
    <property type="entry name" value="ALPHA-L-IDURONIDASE"/>
    <property type="match status" value="1"/>
</dbReference>
<name>A0A146GBC4_TERSA</name>
<sequence>MVNFMKRHLSFMAATSLAGGLFLHSLPAQSEQPEGHPQVGVCVHFSNGWYKEPEIPRMIAEAGFTWAREDFYWSSIEKEKGVYVMPDSYRKTIDNLNAAGLKILAIFNGSNKLYSPDIYDAEAYARAAAWFARETRGKVQAIEILNEPHNFGFSKHYGGTWNGVEKDGSVSKWVPKYVQLLNTAAPAIKAANPEVKVLGLGGVPPVTFRQLEMGISPVVDAITDHPYSPRMTAEYVPYASKDGILQRDGVATADERGTFVSQEKMMREQSAKFHGPKAIWHTEFGWPSYQETKNGNLFAGLTRDAQAKYLLRRMAEALGVGTDMLFVYNFRDNGTDEHNAEHNFGLLDIKLKPKPSYDAVSRFNHYMAPFQADPAAGVSVFPVTTHADYSPVVWDGSRIEAGGKVLAYPFIAGDGRKTTLVWASERAGGDLQPAVADVEISTDKPAQAVKAYDFLTGETRDVSFVNKDGRVMLKKMTVTDSPVALIIES</sequence>
<comment type="caution">
    <text evidence="2">The sequence shown here is derived from an EMBL/GenBank/DDBJ whole genome shotgun (WGS) entry which is preliminary data.</text>
</comment>
<organism evidence="2 3">
    <name type="scientific">Terrimicrobium sacchariphilum</name>
    <dbReference type="NCBI Taxonomy" id="690879"/>
    <lineage>
        <taxon>Bacteria</taxon>
        <taxon>Pseudomonadati</taxon>
        <taxon>Verrucomicrobiota</taxon>
        <taxon>Terrimicrobiia</taxon>
        <taxon>Terrimicrobiales</taxon>
        <taxon>Terrimicrobiaceae</taxon>
        <taxon>Terrimicrobium</taxon>
    </lineage>
</organism>
<feature type="chain" id="PRO_5007524833" description="Glycoside hydrolase family 5 domain-containing protein" evidence="1">
    <location>
        <begin position="31"/>
        <end position="489"/>
    </location>
</feature>
<dbReference type="GO" id="GO:0004553">
    <property type="term" value="F:hydrolase activity, hydrolyzing O-glycosyl compounds"/>
    <property type="evidence" value="ECO:0007669"/>
    <property type="project" value="TreeGrafter"/>
</dbReference>
<gene>
    <name evidence="2" type="ORF">TSACC_23113</name>
</gene>
<dbReference type="InParanoid" id="A0A146GBC4"/>
<dbReference type="Gene3D" id="3.20.20.80">
    <property type="entry name" value="Glycosidases"/>
    <property type="match status" value="1"/>
</dbReference>
<evidence type="ECO:0000256" key="1">
    <source>
        <dbReference type="SAM" id="SignalP"/>
    </source>
</evidence>
<protein>
    <recommendedName>
        <fullName evidence="4">Glycoside hydrolase family 5 domain-containing protein</fullName>
    </recommendedName>
</protein>
<dbReference type="InterPro" id="IPR017853">
    <property type="entry name" value="GH"/>
</dbReference>
<dbReference type="InterPro" id="IPR051923">
    <property type="entry name" value="Glycosyl_Hydrolase_39"/>
</dbReference>
<dbReference type="Proteomes" id="UP000076023">
    <property type="component" value="Unassembled WGS sequence"/>
</dbReference>
<feature type="signal peptide" evidence="1">
    <location>
        <begin position="1"/>
        <end position="30"/>
    </location>
</feature>
<evidence type="ECO:0000313" key="2">
    <source>
        <dbReference type="EMBL" id="GAT34681.1"/>
    </source>
</evidence>
<keyword evidence="3" id="KW-1185">Reference proteome</keyword>